<gene>
    <name evidence="2" type="ORF">T02_1128</name>
</gene>
<organism evidence="2 3">
    <name type="scientific">Trichinella nativa</name>
    <dbReference type="NCBI Taxonomy" id="6335"/>
    <lineage>
        <taxon>Eukaryota</taxon>
        <taxon>Metazoa</taxon>
        <taxon>Ecdysozoa</taxon>
        <taxon>Nematoda</taxon>
        <taxon>Enoplea</taxon>
        <taxon>Dorylaimia</taxon>
        <taxon>Trichinellida</taxon>
        <taxon>Trichinellidae</taxon>
        <taxon>Trichinella</taxon>
    </lineage>
</organism>
<keyword evidence="1" id="KW-0812">Transmembrane</keyword>
<reference evidence="2 3" key="1">
    <citation type="submission" date="2015-05" db="EMBL/GenBank/DDBJ databases">
        <title>Evolution of Trichinella species and genotypes.</title>
        <authorList>
            <person name="Korhonen P.K."/>
            <person name="Edoardo P."/>
            <person name="Giuseppe L.R."/>
            <person name="Gasser R.B."/>
        </authorList>
    </citation>
    <scope>NUCLEOTIDE SEQUENCE [LARGE SCALE GENOMIC DNA]</scope>
    <source>
        <strain evidence="2">ISS10</strain>
    </source>
</reference>
<dbReference type="EMBL" id="JYDW01000075">
    <property type="protein sequence ID" value="KRZ57422.1"/>
    <property type="molecule type" value="Genomic_DNA"/>
</dbReference>
<comment type="caution">
    <text evidence="2">The sequence shown here is derived from an EMBL/GenBank/DDBJ whole genome shotgun (WGS) entry which is preliminary data.</text>
</comment>
<proteinExistence type="predicted"/>
<protein>
    <submittedName>
        <fullName evidence="2">Uncharacterized protein</fullName>
    </submittedName>
</protein>
<keyword evidence="1" id="KW-1133">Transmembrane helix</keyword>
<sequence>MQRDNSFTFFALENENKMHYLSKEKMLNTNVSCFQPSKFAFHLNYGILFKIIFVLIFLFYLELVRVFMFFKL</sequence>
<keyword evidence="1" id="KW-0472">Membrane</keyword>
<feature type="transmembrane region" description="Helical" evidence="1">
    <location>
        <begin position="47"/>
        <end position="70"/>
    </location>
</feature>
<dbReference type="AlphaFoldDB" id="A0A0V1LEC6"/>
<accession>A0A0V1LEC6</accession>
<evidence type="ECO:0000313" key="3">
    <source>
        <dbReference type="Proteomes" id="UP000054721"/>
    </source>
</evidence>
<keyword evidence="3" id="KW-1185">Reference proteome</keyword>
<dbReference type="Proteomes" id="UP000054721">
    <property type="component" value="Unassembled WGS sequence"/>
</dbReference>
<name>A0A0V1LEC6_9BILA</name>
<evidence type="ECO:0000256" key="1">
    <source>
        <dbReference type="SAM" id="Phobius"/>
    </source>
</evidence>
<evidence type="ECO:0000313" key="2">
    <source>
        <dbReference type="EMBL" id="KRZ57422.1"/>
    </source>
</evidence>